<dbReference type="InterPro" id="IPR042080">
    <property type="entry name" value="RNA_2'-PTrans_N"/>
</dbReference>
<dbReference type="EC" id="2.7.1.-" evidence="5"/>
<evidence type="ECO:0000256" key="2">
    <source>
        <dbReference type="ARBA" id="ARBA00022679"/>
    </source>
</evidence>
<keyword evidence="3 5" id="KW-0520">NAD</keyword>
<evidence type="ECO:0000313" key="7">
    <source>
        <dbReference type="Proteomes" id="UP000247673"/>
    </source>
</evidence>
<dbReference type="Gene3D" id="3.20.170.30">
    <property type="match status" value="1"/>
</dbReference>
<dbReference type="NCBIfam" id="NF002014">
    <property type="entry name" value="PRK00819.1-4"/>
    <property type="match status" value="1"/>
</dbReference>
<dbReference type="HAMAP" id="MF_00299">
    <property type="entry name" value="KptA"/>
    <property type="match status" value="1"/>
</dbReference>
<name>A0A2V4DKS0_9GAMM</name>
<dbReference type="AlphaFoldDB" id="A0A2V4DKS0"/>
<evidence type="ECO:0000256" key="5">
    <source>
        <dbReference type="HAMAP-Rule" id="MF_00299"/>
    </source>
</evidence>
<evidence type="ECO:0000256" key="3">
    <source>
        <dbReference type="ARBA" id="ARBA00023027"/>
    </source>
</evidence>
<comment type="similarity">
    <text evidence="1 5">Belongs to the KptA/TPT1 family.</text>
</comment>
<reference evidence="6 7" key="1">
    <citation type="submission" date="2018-05" db="EMBL/GenBank/DDBJ databases">
        <title>Reference genomes for bee gut microbiota database.</title>
        <authorList>
            <person name="Ellegaard K.M."/>
        </authorList>
    </citation>
    <scope>NUCLEOTIDE SEQUENCE [LARGE SCALE GENOMIC DNA]</scope>
    <source>
        <strain evidence="6 7">ESL0172</strain>
    </source>
</reference>
<dbReference type="GO" id="GO:0006388">
    <property type="term" value="P:tRNA splicing, via endonucleolytic cleavage and ligation"/>
    <property type="evidence" value="ECO:0007669"/>
    <property type="project" value="UniProtKB-UniRule"/>
</dbReference>
<dbReference type="InterPro" id="IPR022928">
    <property type="entry name" value="RNA_2'-PTrans_KptA"/>
</dbReference>
<comment type="caution">
    <text evidence="6">The sequence shown here is derived from an EMBL/GenBank/DDBJ whole genome shotgun (WGS) entry which is preliminary data.</text>
</comment>
<evidence type="ECO:0000313" key="6">
    <source>
        <dbReference type="EMBL" id="PXY90120.1"/>
    </source>
</evidence>
<dbReference type="PANTHER" id="PTHR12684">
    <property type="entry name" value="PUTATIVE PHOSPHOTRANSFERASE"/>
    <property type="match status" value="1"/>
</dbReference>
<dbReference type="Gene3D" id="1.10.10.970">
    <property type="entry name" value="RNA 2'-phosphotransferase, Tpt1/KptA family, N-terminal domain"/>
    <property type="match status" value="1"/>
</dbReference>
<dbReference type="GO" id="GO:0000215">
    <property type="term" value="F:tRNA 2'-phosphotransferase activity"/>
    <property type="evidence" value="ECO:0007669"/>
    <property type="project" value="TreeGrafter"/>
</dbReference>
<dbReference type="GO" id="GO:0003950">
    <property type="term" value="F:NAD+ poly-ADP-ribosyltransferase activity"/>
    <property type="evidence" value="ECO:0007669"/>
    <property type="project" value="InterPro"/>
</dbReference>
<dbReference type="RefSeq" id="WP_110448396.1">
    <property type="nucleotide sequence ID" value="NZ_CP132381.1"/>
</dbReference>
<proteinExistence type="inferred from homology"/>
<keyword evidence="7" id="KW-1185">Reference proteome</keyword>
<gene>
    <name evidence="5" type="primary">kptA</name>
    <name evidence="6" type="ORF">DKK78_09390</name>
</gene>
<dbReference type="SUPFAM" id="SSF56399">
    <property type="entry name" value="ADP-ribosylation"/>
    <property type="match status" value="1"/>
</dbReference>
<protein>
    <recommendedName>
        <fullName evidence="5">Probable RNA 2'-phosphotransferase</fullName>
        <ecNumber evidence="5">2.7.1.-</ecNumber>
    </recommendedName>
</protein>
<dbReference type="PANTHER" id="PTHR12684:SF2">
    <property type="entry name" value="TRNA 2'-PHOSPHOTRANSFERASE 1"/>
    <property type="match status" value="1"/>
</dbReference>
<dbReference type="EMBL" id="QGLO01000007">
    <property type="protein sequence ID" value="PXY90120.1"/>
    <property type="molecule type" value="Genomic_DNA"/>
</dbReference>
<keyword evidence="2 5" id="KW-0808">Transferase</keyword>
<evidence type="ECO:0000256" key="4">
    <source>
        <dbReference type="ARBA" id="ARBA00025212"/>
    </source>
</evidence>
<evidence type="ECO:0000256" key="1">
    <source>
        <dbReference type="ARBA" id="ARBA00009836"/>
    </source>
</evidence>
<sequence length="190" mass="21417">MSKKSNIKRTSKDLENTSKFLSYVLRHKPESIGITLDSNGWVGIDVLIRQGNKHRQQLSQDLISQVVITSDKKRFTLSEDGLKIRAAQGHSTNQVNIVHVEKIPPEYLYHGTATRFLDSIIQQGLIAGERHYVHLSIDNKTAVAVGKRHGKPVVLRVSALTMYQQGIKFYLADNGVWLTENVPSQFLEVI</sequence>
<dbReference type="Proteomes" id="UP000247673">
    <property type="component" value="Unassembled WGS sequence"/>
</dbReference>
<dbReference type="OrthoDB" id="4537997at2"/>
<dbReference type="InterPro" id="IPR042081">
    <property type="entry name" value="RNA_2'-PTrans_C"/>
</dbReference>
<dbReference type="Pfam" id="PF01885">
    <property type="entry name" value="PTS_2-RNA"/>
    <property type="match status" value="1"/>
</dbReference>
<comment type="function">
    <text evidence="4 5">Removes the 2'-phosphate from RNA via an intermediate in which the phosphate is ADP-ribosylated by NAD followed by a presumed transesterification to release the RNA and generate ADP-ribose 1''-2''-cyclic phosphate (APPR&gt;P). May function as an ADP-ribosylase.</text>
</comment>
<organism evidence="6 7">
    <name type="scientific">Gilliamella apis</name>
    <dbReference type="NCBI Taxonomy" id="1970738"/>
    <lineage>
        <taxon>Bacteria</taxon>
        <taxon>Pseudomonadati</taxon>
        <taxon>Pseudomonadota</taxon>
        <taxon>Gammaproteobacteria</taxon>
        <taxon>Orbales</taxon>
        <taxon>Orbaceae</taxon>
        <taxon>Gilliamella</taxon>
    </lineage>
</organism>
<accession>A0A2V4DKS0</accession>
<dbReference type="NCBIfam" id="NF002012">
    <property type="entry name" value="PRK00819.1-1"/>
    <property type="match status" value="1"/>
</dbReference>
<dbReference type="InterPro" id="IPR002745">
    <property type="entry name" value="Ptrans_KptA/Tpt1"/>
</dbReference>